<accession>A0A437MIQ4</accession>
<dbReference type="Proteomes" id="UP000282957">
    <property type="component" value="Unassembled WGS sequence"/>
</dbReference>
<organism evidence="8 9">
    <name type="scientific">Rhodovarius crocodyli</name>
    <dbReference type="NCBI Taxonomy" id="1979269"/>
    <lineage>
        <taxon>Bacteria</taxon>
        <taxon>Pseudomonadati</taxon>
        <taxon>Pseudomonadota</taxon>
        <taxon>Alphaproteobacteria</taxon>
        <taxon>Acetobacterales</taxon>
        <taxon>Roseomonadaceae</taxon>
        <taxon>Rhodovarius</taxon>
    </lineage>
</organism>
<evidence type="ECO:0000313" key="9">
    <source>
        <dbReference type="Proteomes" id="UP000282957"/>
    </source>
</evidence>
<comment type="catalytic activity">
    <reaction evidence="6">
        <text>L-tryptophan + O2 = indole-3-acetamide + CO2 + H2O</text>
        <dbReference type="Rhea" id="RHEA:16165"/>
        <dbReference type="ChEBI" id="CHEBI:15377"/>
        <dbReference type="ChEBI" id="CHEBI:15379"/>
        <dbReference type="ChEBI" id="CHEBI:16031"/>
        <dbReference type="ChEBI" id="CHEBI:16526"/>
        <dbReference type="ChEBI" id="CHEBI:57912"/>
        <dbReference type="EC" id="1.13.12.3"/>
    </reaction>
</comment>
<evidence type="ECO:0000256" key="1">
    <source>
        <dbReference type="ARBA" id="ARBA00004814"/>
    </source>
</evidence>
<dbReference type="PANTHER" id="PTHR10742">
    <property type="entry name" value="FLAVIN MONOAMINE OXIDASE"/>
    <property type="match status" value="1"/>
</dbReference>
<dbReference type="SUPFAM" id="SSF54373">
    <property type="entry name" value="FAD-linked reductases, C-terminal domain"/>
    <property type="match status" value="1"/>
</dbReference>
<dbReference type="RefSeq" id="WP_127786751.1">
    <property type="nucleotide sequence ID" value="NZ_SACL01000002.1"/>
</dbReference>
<evidence type="ECO:0000256" key="5">
    <source>
        <dbReference type="ARBA" id="ARBA00023070"/>
    </source>
</evidence>
<dbReference type="OrthoDB" id="337830at2"/>
<comment type="caution">
    <text evidence="8">The sequence shown here is derived from an EMBL/GenBank/DDBJ whole genome shotgun (WGS) entry which is preliminary data.</text>
</comment>
<evidence type="ECO:0000259" key="7">
    <source>
        <dbReference type="Pfam" id="PF01593"/>
    </source>
</evidence>
<evidence type="ECO:0000313" key="8">
    <source>
        <dbReference type="EMBL" id="RVT97522.1"/>
    </source>
</evidence>
<dbReference type="GO" id="GO:0050361">
    <property type="term" value="F:tryptophan 2-monooxygenase activity"/>
    <property type="evidence" value="ECO:0007669"/>
    <property type="project" value="UniProtKB-EC"/>
</dbReference>
<evidence type="ECO:0000256" key="2">
    <source>
        <dbReference type="ARBA" id="ARBA00005833"/>
    </source>
</evidence>
<dbReference type="InterPro" id="IPR036188">
    <property type="entry name" value="FAD/NAD-bd_sf"/>
</dbReference>
<dbReference type="PROSITE" id="PS51318">
    <property type="entry name" value="TAT"/>
    <property type="match status" value="1"/>
</dbReference>
<evidence type="ECO:0000256" key="6">
    <source>
        <dbReference type="ARBA" id="ARBA00047321"/>
    </source>
</evidence>
<reference evidence="8 9" key="1">
    <citation type="submission" date="2019-01" db="EMBL/GenBank/DDBJ databases">
        <authorList>
            <person name="Chen W.-M."/>
        </authorList>
    </citation>
    <scope>NUCLEOTIDE SEQUENCE [LARGE SCALE GENOMIC DNA]</scope>
    <source>
        <strain evidence="8 9">CCP-6</strain>
    </source>
</reference>
<evidence type="ECO:0000256" key="3">
    <source>
        <dbReference type="ARBA" id="ARBA00012535"/>
    </source>
</evidence>
<keyword evidence="5" id="KW-0073">Auxin biosynthesis</keyword>
<feature type="domain" description="Amine oxidase" evidence="7">
    <location>
        <begin position="53"/>
        <end position="485"/>
    </location>
</feature>
<keyword evidence="9" id="KW-1185">Reference proteome</keyword>
<dbReference type="EMBL" id="SACL01000002">
    <property type="protein sequence ID" value="RVT97522.1"/>
    <property type="molecule type" value="Genomic_DNA"/>
</dbReference>
<evidence type="ECO:0000256" key="4">
    <source>
        <dbReference type="ARBA" id="ARBA00017871"/>
    </source>
</evidence>
<dbReference type="GO" id="GO:0001716">
    <property type="term" value="F:L-amino-acid oxidase activity"/>
    <property type="evidence" value="ECO:0007669"/>
    <property type="project" value="TreeGrafter"/>
</dbReference>
<gene>
    <name evidence="8" type="ORF">EOD42_06770</name>
</gene>
<sequence length="498" mass="52451">MNRRALLQGVAAAAGTGAALAVLGALSPAAAMPPRPALPRLDGKRALVLGAGIAGLVSALELHRAGAEVLVLEASPRLGGRSLTLRAGDVVREDGGPAQTVAFTRDSGLYFNAGPARIPHHHQGILGYCRELGVRLEVLVNENRAARIQDHALGQVKADLRGVVAELATKALGAGLLDAPVTDAERERLRAMLRNFGALDRQGRYRGTSRAGWAETPGMTEGRRREPLSLAALSDPSLWASADFAEGVNYAATMLAPVGGMDRIAAALAAALPPFAVRLTTPVTGIDPAQGIVRLADGRTEQGDIVIATLPAPILAALPGLSPERRDALAAVPQAPSAKLAIEAPRFWEWQGLYGGISWLPGKTVTQAWYPSHGFHAVRGVMVGAYIWEEEKVLRFAALPPEQRADLALGELATIHPELPDLARAPVSVAWNRMPWARAAWAEWPPGAREAALPRLTAPEGRLILAGDWLSALPGWQEGAVASAWAGLGKVGEQGLRP</sequence>
<dbReference type="InterPro" id="IPR050281">
    <property type="entry name" value="Flavin_monoamine_oxidase"/>
</dbReference>
<proteinExistence type="inferred from homology"/>
<dbReference type="Gene3D" id="3.50.50.60">
    <property type="entry name" value="FAD/NAD(P)-binding domain"/>
    <property type="match status" value="1"/>
</dbReference>
<dbReference type="Gene3D" id="3.90.660.10">
    <property type="match status" value="1"/>
</dbReference>
<dbReference type="Pfam" id="PF01593">
    <property type="entry name" value="Amino_oxidase"/>
    <property type="match status" value="1"/>
</dbReference>
<dbReference type="EC" id="1.13.12.3" evidence="3"/>
<dbReference type="SUPFAM" id="SSF51905">
    <property type="entry name" value="FAD/NAD(P)-binding domain"/>
    <property type="match status" value="1"/>
</dbReference>
<dbReference type="PANTHER" id="PTHR10742:SF342">
    <property type="entry name" value="AMINE OXIDASE"/>
    <property type="match status" value="1"/>
</dbReference>
<comment type="similarity">
    <text evidence="2">Belongs to the tryptophan 2-monooxygenase family.</text>
</comment>
<dbReference type="InterPro" id="IPR006311">
    <property type="entry name" value="TAT_signal"/>
</dbReference>
<dbReference type="InterPro" id="IPR002937">
    <property type="entry name" value="Amino_oxidase"/>
</dbReference>
<dbReference type="GO" id="GO:0009851">
    <property type="term" value="P:auxin biosynthetic process"/>
    <property type="evidence" value="ECO:0007669"/>
    <property type="project" value="UniProtKB-KW"/>
</dbReference>
<dbReference type="AlphaFoldDB" id="A0A437MIQ4"/>
<protein>
    <recommendedName>
        <fullName evidence="4">Tryptophan 2-monooxygenase</fullName>
        <ecNumber evidence="3">1.13.12.3</ecNumber>
    </recommendedName>
</protein>
<comment type="pathway">
    <text evidence="1">Plant hormone metabolism; auxin biosynthesis.</text>
</comment>
<dbReference type="Gene3D" id="1.20.1440.240">
    <property type="match status" value="1"/>
</dbReference>
<name>A0A437MIQ4_9PROT</name>
<dbReference type="GO" id="GO:0009063">
    <property type="term" value="P:amino acid catabolic process"/>
    <property type="evidence" value="ECO:0007669"/>
    <property type="project" value="TreeGrafter"/>
</dbReference>